<comment type="pathway">
    <text evidence="1">Amino-acid degradation; L-arginine degradation via ADI pathway; carbamoyl phosphate from L-arginine: step 1/2.</text>
</comment>
<dbReference type="GO" id="GO:0019546">
    <property type="term" value="P:L-arginine deiminase pathway"/>
    <property type="evidence" value="ECO:0007669"/>
    <property type="project" value="TreeGrafter"/>
</dbReference>
<dbReference type="EMBL" id="DXGG01000073">
    <property type="protein sequence ID" value="HIW87077.1"/>
    <property type="molecule type" value="Genomic_DNA"/>
</dbReference>
<dbReference type="GO" id="GO:0016990">
    <property type="term" value="F:arginine deiminase activity"/>
    <property type="evidence" value="ECO:0007669"/>
    <property type="project" value="UniProtKB-EC"/>
</dbReference>
<dbReference type="Gene3D" id="3.75.10.10">
    <property type="entry name" value="L-arginine/glycine Amidinotransferase, Chain A"/>
    <property type="match status" value="1"/>
</dbReference>
<evidence type="ECO:0000256" key="1">
    <source>
        <dbReference type="ARBA" id="ARBA00005213"/>
    </source>
</evidence>
<proteinExistence type="inferred from homology"/>
<dbReference type="Pfam" id="PF02274">
    <property type="entry name" value="ADI"/>
    <property type="match status" value="1"/>
</dbReference>
<sequence>MDFIEVNSEIGHLEGVILHTPGQEIEQMVPDNIHEALYSDLLNVEVASREYADFEGVLSKWTKTYKVRDLLVKVLEQKEDKMELLNKVLQAENKLFLYAELMEKTPEELADILIGGYPYVEGSHPEQFRSKRYVLNPLYNLFFTRDASSAVYDKVLIHAMSTSVRDRESYVMDAIFRHVFGVETINPKAVPGTTTEGGDVLIAREDVLFVGNGCRTNKAGIDFLIKYFATRKERQHIIIQQLPDKPDSFIHLDMVFTMLAQDRCMIYEPLIRNVYGNFGVTHVEIDNGQIRYHHMDDFLEAVKHVGFDMQPVLCGGDDLWHQQREQWHSGANFFALGEGKVLGYARNRYTLDALDKAGFEVLKAADVCSGKVNMQNYDRFVVAFDAAELPRGGGGARCMTMPIKRRKVEW</sequence>
<keyword evidence="4" id="KW-0378">Hydrolase</keyword>
<dbReference type="Gene3D" id="1.10.3930.10">
    <property type="entry name" value="Arginine deiminase"/>
    <property type="match status" value="1"/>
</dbReference>
<gene>
    <name evidence="6" type="ORF">IAC47_02245</name>
</gene>
<dbReference type="InterPro" id="IPR003876">
    <property type="entry name" value="Arg_deiminase"/>
</dbReference>
<accession>A0A9D1RGB4</accession>
<comment type="caution">
    <text evidence="6">The sequence shown here is derived from an EMBL/GenBank/DDBJ whole genome shotgun (WGS) entry which is preliminary data.</text>
</comment>
<dbReference type="PANTHER" id="PTHR47271">
    <property type="entry name" value="ARGININE DEIMINASE"/>
    <property type="match status" value="1"/>
</dbReference>
<dbReference type="EC" id="3.5.3.6" evidence="3"/>
<dbReference type="PANTHER" id="PTHR47271:SF2">
    <property type="entry name" value="ARGININE DEIMINASE"/>
    <property type="match status" value="1"/>
</dbReference>
<evidence type="ECO:0000313" key="6">
    <source>
        <dbReference type="EMBL" id="HIW87077.1"/>
    </source>
</evidence>
<protein>
    <recommendedName>
        <fullName evidence="3">arginine deiminase</fullName>
        <ecNumber evidence="3">3.5.3.6</ecNumber>
    </recommendedName>
</protein>
<reference evidence="6" key="1">
    <citation type="journal article" date="2021" name="PeerJ">
        <title>Extensive microbial diversity within the chicken gut microbiome revealed by metagenomics and culture.</title>
        <authorList>
            <person name="Gilroy R."/>
            <person name="Ravi A."/>
            <person name="Getino M."/>
            <person name="Pursley I."/>
            <person name="Horton D.L."/>
            <person name="Alikhan N.F."/>
            <person name="Baker D."/>
            <person name="Gharbi K."/>
            <person name="Hall N."/>
            <person name="Watson M."/>
            <person name="Adriaenssens E.M."/>
            <person name="Foster-Nyarko E."/>
            <person name="Jarju S."/>
            <person name="Secka A."/>
            <person name="Antonio M."/>
            <person name="Oren A."/>
            <person name="Chaudhuri R.R."/>
            <person name="La Ragione R."/>
            <person name="Hildebrand F."/>
            <person name="Pallen M.J."/>
        </authorList>
    </citation>
    <scope>NUCLEOTIDE SEQUENCE</scope>
    <source>
        <strain evidence="6">Gambia16-930</strain>
    </source>
</reference>
<name>A0A9D1RGB4_9BACT</name>
<comment type="similarity">
    <text evidence="2">Belongs to the arginine deiminase family.</text>
</comment>
<evidence type="ECO:0000256" key="4">
    <source>
        <dbReference type="ARBA" id="ARBA00022801"/>
    </source>
</evidence>
<reference evidence="6" key="2">
    <citation type="submission" date="2021-04" db="EMBL/GenBank/DDBJ databases">
        <authorList>
            <person name="Gilroy R."/>
        </authorList>
    </citation>
    <scope>NUCLEOTIDE SEQUENCE</scope>
    <source>
        <strain evidence="6">Gambia16-930</strain>
    </source>
</reference>
<organism evidence="6 7">
    <name type="scientific">Candidatus Onthomorpha intestinigallinarum</name>
    <dbReference type="NCBI Taxonomy" id="2840880"/>
    <lineage>
        <taxon>Bacteria</taxon>
        <taxon>Pseudomonadati</taxon>
        <taxon>Bacteroidota</taxon>
        <taxon>Bacteroidia</taxon>
        <taxon>Bacteroidales</taxon>
        <taxon>Candidatus Onthomorpha</taxon>
    </lineage>
</organism>
<evidence type="ECO:0000313" key="7">
    <source>
        <dbReference type="Proteomes" id="UP000824267"/>
    </source>
</evidence>
<comment type="catalytic activity">
    <reaction evidence="5">
        <text>L-arginine + H2O = L-citrulline + NH4(+)</text>
        <dbReference type="Rhea" id="RHEA:19597"/>
        <dbReference type="ChEBI" id="CHEBI:15377"/>
        <dbReference type="ChEBI" id="CHEBI:28938"/>
        <dbReference type="ChEBI" id="CHEBI:32682"/>
        <dbReference type="ChEBI" id="CHEBI:57743"/>
        <dbReference type="EC" id="3.5.3.6"/>
    </reaction>
</comment>
<evidence type="ECO:0000256" key="5">
    <source>
        <dbReference type="ARBA" id="ARBA00049429"/>
    </source>
</evidence>
<dbReference type="Proteomes" id="UP000824267">
    <property type="component" value="Unassembled WGS sequence"/>
</dbReference>
<dbReference type="PRINTS" id="PR01466">
    <property type="entry name" value="ARGDEIMINASE"/>
</dbReference>
<evidence type="ECO:0000256" key="3">
    <source>
        <dbReference type="ARBA" id="ARBA00012171"/>
    </source>
</evidence>
<evidence type="ECO:0000256" key="2">
    <source>
        <dbReference type="ARBA" id="ARBA00010206"/>
    </source>
</evidence>
<dbReference type="AlphaFoldDB" id="A0A9D1RGB4"/>
<dbReference type="SUPFAM" id="SSF55909">
    <property type="entry name" value="Pentein"/>
    <property type="match status" value="1"/>
</dbReference>